<protein>
    <submittedName>
        <fullName evidence="1">MarC family protein</fullName>
    </submittedName>
</protein>
<gene>
    <name evidence="1" type="ORF">BH720_011520</name>
</gene>
<dbReference type="EMBL" id="CP182909">
    <property type="protein sequence ID" value="XPM67112.1"/>
    <property type="molecule type" value="Genomic_DNA"/>
</dbReference>
<name>A0ACD5H229_9CYAN</name>
<proteinExistence type="predicted"/>
<organism evidence="1 2">
    <name type="scientific">Desertifilum tharense IPPAS B-1220</name>
    <dbReference type="NCBI Taxonomy" id="1781255"/>
    <lineage>
        <taxon>Bacteria</taxon>
        <taxon>Bacillati</taxon>
        <taxon>Cyanobacteriota</taxon>
        <taxon>Cyanophyceae</taxon>
        <taxon>Desertifilales</taxon>
        <taxon>Desertifilaceae</taxon>
        <taxon>Desertifilum</taxon>
    </lineage>
</organism>
<accession>A0ACD5H229</accession>
<reference evidence="1 2" key="1">
    <citation type="journal article" date="2016" name="Genome Announc.">
        <title>Draft Genome Sequence of the Thermotolerant Cyanobacterium Desertifilum sp. IPPAS B-1220.</title>
        <authorList>
            <person name="Mironov K.S."/>
            <person name="Sinetova M.A."/>
            <person name="Bolatkhan K."/>
            <person name="Zayadan B.K."/>
            <person name="Ustinova V.V."/>
            <person name="Kupriyanova E.V."/>
            <person name="Skrypnik A.N."/>
            <person name="Gogoleva N.E."/>
            <person name="Gogolev Y.V."/>
            <person name="Los D.A."/>
        </authorList>
    </citation>
    <scope>NUCLEOTIDE SEQUENCE [LARGE SCALE GENOMIC DNA]</scope>
    <source>
        <strain evidence="1 2">IPPAS B-1220</strain>
    </source>
</reference>
<evidence type="ECO:0000313" key="2">
    <source>
        <dbReference type="Proteomes" id="UP000095472"/>
    </source>
</evidence>
<keyword evidence="2" id="KW-1185">Reference proteome</keyword>
<dbReference type="Proteomes" id="UP000095472">
    <property type="component" value="Chromosome"/>
</dbReference>
<sequence>MGSFAALFPVVDPLGGVPVFLVLTSATSSGFRNQMAWKIAVYTVSLLVLFLLVGGGFLRFFGISLEVVRIAGGIVVFHAGWHTMNADPKLTPEDNAEATSKTANQEDISFVPMTIPMLAVPGSIAVTLGLAAQAGRNFAMETYIRLFGAAIAIGVVGLTVYLCLRSSNLLLSWLGQTGIRAFSRILGLFILAIGVQLILNGFADWLVRFRASDFTRTCRHLSAIARCCSPGRTDANFSQYCLR</sequence>
<evidence type="ECO:0000313" key="1">
    <source>
        <dbReference type="EMBL" id="XPM67112.1"/>
    </source>
</evidence>